<dbReference type="EMBL" id="JAPWIJ010000012">
    <property type="protein sequence ID" value="MCZ4521603.1"/>
    <property type="molecule type" value="Genomic_DNA"/>
</dbReference>
<dbReference type="InterPro" id="IPR015004">
    <property type="entry name" value="MesX"/>
</dbReference>
<evidence type="ECO:0000313" key="1">
    <source>
        <dbReference type="EMBL" id="MCZ4521603.1"/>
    </source>
</evidence>
<protein>
    <submittedName>
        <fullName evidence="1">DUF1852 family protein</fullName>
    </submittedName>
</protein>
<proteinExistence type="predicted"/>
<accession>A0ABT4MKU0</accession>
<sequence>MTNDCTFSIRTTRFDEDYTPSTNSRHTTNFANLARGENGRRNLRSAMTMMHTRLNELVQDDDPRGDRYLLELDIISVDLHLESVGADAAFPVMEVLDVGIVDTATGTRTKGIVGNNFSSYIRDYDFIVELPKHRETGIPSDFGDVHGQVFQRFVDSREYRDRFSQPPVICISVSTSRTYRRLANHHPVLGLEYEADQTSITDQYFVKMGLEVRYFMPQGSVAPLAFYHCGDLLEDYSFLALAGTIATMETFQKIYRPEIYNANTAALEVYRPSLDNENYSLPQVSYDRVERNRLATTQARFTEVNLMQPYGSVLERWASEQPA</sequence>
<dbReference type="RefSeq" id="WP_269608059.1">
    <property type="nucleotide sequence ID" value="NZ_JAPWIJ010000012.1"/>
</dbReference>
<reference evidence="1" key="1">
    <citation type="submission" date="2022-12" db="EMBL/GenBank/DDBJ databases">
        <authorList>
            <person name="Krivoruchko A.V."/>
            <person name="Elkin A."/>
        </authorList>
    </citation>
    <scope>NUCLEOTIDE SEQUENCE</scope>
    <source>
        <strain evidence="1">IEGM 1391</strain>
    </source>
</reference>
<comment type="caution">
    <text evidence="1">The sequence shown here is derived from an EMBL/GenBank/DDBJ whole genome shotgun (WGS) entry which is preliminary data.</text>
</comment>
<gene>
    <name evidence="1" type="ORF">O4220_24045</name>
</gene>
<dbReference type="Pfam" id="PF08908">
    <property type="entry name" value="MesX"/>
    <property type="match status" value="1"/>
</dbReference>
<evidence type="ECO:0000313" key="2">
    <source>
        <dbReference type="Proteomes" id="UP001081071"/>
    </source>
</evidence>
<name>A0ABT4MKU0_9NOCA</name>
<keyword evidence="2" id="KW-1185">Reference proteome</keyword>
<organism evidence="1 2">
    <name type="scientific">Rhodococcus ruber</name>
    <dbReference type="NCBI Taxonomy" id="1830"/>
    <lineage>
        <taxon>Bacteria</taxon>
        <taxon>Bacillati</taxon>
        <taxon>Actinomycetota</taxon>
        <taxon>Actinomycetes</taxon>
        <taxon>Mycobacteriales</taxon>
        <taxon>Nocardiaceae</taxon>
        <taxon>Rhodococcus</taxon>
    </lineage>
</organism>
<dbReference type="Proteomes" id="UP001081071">
    <property type="component" value="Unassembled WGS sequence"/>
</dbReference>